<evidence type="ECO:0000313" key="2">
    <source>
        <dbReference type="EMBL" id="SMB97965.1"/>
    </source>
</evidence>
<dbReference type="RefSeq" id="WP_084446684.1">
    <property type="nucleotide sequence ID" value="NZ_FWWW01000077.1"/>
</dbReference>
<dbReference type="Proteomes" id="UP000192266">
    <property type="component" value="Unassembled WGS sequence"/>
</dbReference>
<keyword evidence="3" id="KW-1185">Reference proteome</keyword>
<proteinExistence type="predicted"/>
<evidence type="ECO:0000313" key="3">
    <source>
        <dbReference type="Proteomes" id="UP000192266"/>
    </source>
</evidence>
<feature type="chain" id="PRO_5011963858" description="Outer membrane protein beta-barrel domain-containing protein" evidence="1">
    <location>
        <begin position="19"/>
        <end position="234"/>
    </location>
</feature>
<dbReference type="OrthoDB" id="1369748at2"/>
<organism evidence="2 3">
    <name type="scientific">Hymenobacter roseosalivarius DSM 11622</name>
    <dbReference type="NCBI Taxonomy" id="645990"/>
    <lineage>
        <taxon>Bacteria</taxon>
        <taxon>Pseudomonadati</taxon>
        <taxon>Bacteroidota</taxon>
        <taxon>Cytophagia</taxon>
        <taxon>Cytophagales</taxon>
        <taxon>Hymenobacteraceae</taxon>
        <taxon>Hymenobacter</taxon>
    </lineage>
</organism>
<evidence type="ECO:0000256" key="1">
    <source>
        <dbReference type="SAM" id="SignalP"/>
    </source>
</evidence>
<evidence type="ECO:0008006" key="4">
    <source>
        <dbReference type="Google" id="ProtNLM"/>
    </source>
</evidence>
<keyword evidence="1" id="KW-0732">Signal</keyword>
<dbReference type="EMBL" id="FWWW01000077">
    <property type="protein sequence ID" value="SMB97965.1"/>
    <property type="molecule type" value="Genomic_DNA"/>
</dbReference>
<accession>A0A1W1VX84</accession>
<protein>
    <recommendedName>
        <fullName evidence="4">Outer membrane protein beta-barrel domain-containing protein</fullName>
    </recommendedName>
</protein>
<dbReference type="AlphaFoldDB" id="A0A1W1VX84"/>
<sequence>MNKLVILLLLLLPAPATATLAAHKTASIVVPDSTFVRQSHRRPVFQFDPRFSLLNGKVVGITGFKGGIEWNGRLRAGLGLYLLSGGVPTDAPLPPDLPPNTRDELRFRYVVGYGEYVLIGNPRWELSTPMQVGIGKFYSRYQLPDGGVRRSAKDLIYVLEPSVASHYRIFQWLGVGTGAGYRQMLFIDDKLEDELSGIIFFGRVKLFIGDLYKVARGRQKLFSQDGLRSSEWPK</sequence>
<feature type="signal peptide" evidence="1">
    <location>
        <begin position="1"/>
        <end position="18"/>
    </location>
</feature>
<name>A0A1W1VX84_9BACT</name>
<reference evidence="2 3" key="1">
    <citation type="submission" date="2017-04" db="EMBL/GenBank/DDBJ databases">
        <authorList>
            <person name="Afonso C.L."/>
            <person name="Miller P.J."/>
            <person name="Scott M.A."/>
            <person name="Spackman E."/>
            <person name="Goraichik I."/>
            <person name="Dimitrov K.M."/>
            <person name="Suarez D.L."/>
            <person name="Swayne D.E."/>
        </authorList>
    </citation>
    <scope>NUCLEOTIDE SEQUENCE [LARGE SCALE GENOMIC DNA]</scope>
    <source>
        <strain evidence="2 3">DSM 11622</strain>
    </source>
</reference>
<gene>
    <name evidence="2" type="ORF">SAMN00120144_2299</name>
</gene>